<feature type="region of interest" description="Disordered" evidence="11">
    <location>
        <begin position="113"/>
        <end position="210"/>
    </location>
</feature>
<dbReference type="Gene3D" id="1.20.5.190">
    <property type="match status" value="1"/>
</dbReference>
<dbReference type="EC" id="2.7.11.1" evidence="2"/>
<keyword evidence="6" id="KW-0418">Kinase</keyword>
<dbReference type="SMART" id="SM00015">
    <property type="entry name" value="IQ"/>
    <property type="match status" value="2"/>
</dbReference>
<keyword evidence="3" id="KW-0723">Serine/threonine-protein kinase</keyword>
<keyword evidence="5" id="KW-0547">Nucleotide-binding</keyword>
<keyword evidence="4" id="KW-0808">Transferase</keyword>
<dbReference type="InterPro" id="IPR011009">
    <property type="entry name" value="Kinase-like_dom_sf"/>
</dbReference>
<gene>
    <name evidence="13" type="ORF">M9Y10_038268</name>
</gene>
<organism evidence="13 14">
    <name type="scientific">Tritrichomonas musculus</name>
    <dbReference type="NCBI Taxonomy" id="1915356"/>
    <lineage>
        <taxon>Eukaryota</taxon>
        <taxon>Metamonada</taxon>
        <taxon>Parabasalia</taxon>
        <taxon>Tritrichomonadida</taxon>
        <taxon>Tritrichomonadidae</taxon>
        <taxon>Tritrichomonas</taxon>
    </lineage>
</organism>
<evidence type="ECO:0000256" key="7">
    <source>
        <dbReference type="ARBA" id="ARBA00022840"/>
    </source>
</evidence>
<evidence type="ECO:0000256" key="10">
    <source>
        <dbReference type="SAM" id="Coils"/>
    </source>
</evidence>
<dbReference type="Gene3D" id="1.10.510.10">
    <property type="entry name" value="Transferase(Phosphotransferase) domain 1"/>
    <property type="match status" value="1"/>
</dbReference>
<evidence type="ECO:0000256" key="4">
    <source>
        <dbReference type="ARBA" id="ARBA00022679"/>
    </source>
</evidence>
<dbReference type="InterPro" id="IPR051138">
    <property type="entry name" value="PIM_Ser/Thr_kinase"/>
</dbReference>
<feature type="domain" description="Protein kinase" evidence="12">
    <location>
        <begin position="900"/>
        <end position="1264"/>
    </location>
</feature>
<evidence type="ECO:0000256" key="2">
    <source>
        <dbReference type="ARBA" id="ARBA00012513"/>
    </source>
</evidence>
<reference evidence="13 14" key="1">
    <citation type="submission" date="2024-04" db="EMBL/GenBank/DDBJ databases">
        <title>Tritrichomonas musculus Genome.</title>
        <authorList>
            <person name="Alves-Ferreira E."/>
            <person name="Grigg M."/>
            <person name="Lorenzi H."/>
            <person name="Galac M."/>
        </authorList>
    </citation>
    <scope>NUCLEOTIDE SEQUENCE [LARGE SCALE GENOMIC DNA]</scope>
    <source>
        <strain evidence="13 14">EAF2021</strain>
    </source>
</reference>
<evidence type="ECO:0000256" key="3">
    <source>
        <dbReference type="ARBA" id="ARBA00022527"/>
    </source>
</evidence>
<evidence type="ECO:0000256" key="8">
    <source>
        <dbReference type="ARBA" id="ARBA00047899"/>
    </source>
</evidence>
<dbReference type="CDD" id="cd23767">
    <property type="entry name" value="IQCD"/>
    <property type="match status" value="1"/>
</dbReference>
<dbReference type="InterPro" id="IPR036322">
    <property type="entry name" value="WD40_repeat_dom_sf"/>
</dbReference>
<dbReference type="PROSITE" id="PS50011">
    <property type="entry name" value="PROTEIN_KINASE_DOM"/>
    <property type="match status" value="1"/>
</dbReference>
<protein>
    <recommendedName>
        <fullName evidence="2">non-specific serine/threonine protein kinase</fullName>
        <ecNumber evidence="2">2.7.11.1</ecNumber>
    </recommendedName>
</protein>
<feature type="compositionally biased region" description="Basic and acidic residues" evidence="11">
    <location>
        <begin position="145"/>
        <end position="154"/>
    </location>
</feature>
<dbReference type="InterPro" id="IPR000719">
    <property type="entry name" value="Prot_kinase_dom"/>
</dbReference>
<dbReference type="PROSITE" id="PS50096">
    <property type="entry name" value="IQ"/>
    <property type="match status" value="2"/>
</dbReference>
<evidence type="ECO:0000256" key="9">
    <source>
        <dbReference type="ARBA" id="ARBA00048679"/>
    </source>
</evidence>
<evidence type="ECO:0000256" key="11">
    <source>
        <dbReference type="SAM" id="MobiDB-lite"/>
    </source>
</evidence>
<sequence>MEEEDTYDETDERLVKAATAIQSVFRGYKYRHEQSLKETCHYKAKLIQKTWRSYVNRRKIRRVIEILALFRIGRAVSHYRLKIRMKKMQFRLQQFDSLLSFYPSKSIVPIPRVKYTPKKKKGGGKGGGLSSSARSTSKTTGGGRSSDKKDDRSLSKSTGGRPLNRKPLGQSAPVRTRTVKIGGGPPRKRKTIVQLPPPWHDKDPKRLSQSQQDDLLFNQKSNIDWVKKELIPSLLRDCNPMLRERDELLHKNERYQERLVAKSFICPVPRGMKSIGLKTPKQIAFVGDGLLTYVASSVGVVILEPQSLTTDNIVIKDTFDIDAPLFDVAIHPTSGQIIGIDSHWVLRLFEHGRTILSYNLKPEVTLPKATKFLSFDKFGLLWVNLFAQRGPMLLIDPLTMQPTLQINLDNVASVHRFIRTAISITPLYYRDQPYGFIGIFSSFSDVYIFSYDFQKSRKLTHPKMKGFPMVKQANQRVFVWSSDSVVYVYELKEYMDGITRVACFKLNSPPTDICATVDPDMIYISCEDYTIHVLLGRTTEHPLRLSESRMERDELKFCDVLLGPITYTKSRNAFKQMAVYKFTSLPTKIAAFAFSDKMTLVSATFESGNICSVWMVNDSQNVKCIDFDSFNYSSPHMSQQLASSNFNERIKINQKKRSDFFETIEYLNKFDIHANQGLMNNMFNPSSKKFALVKYFFTKDLRTLYGFLPEVDFALRYISAYEVFHFLIRTNLLPQNLSTFSQFLDRFAPPEIHKPLPTVDLILNPKLPIRTKSYYMSIVDIQFDVKMVTSIVEELDPLKNLPEMLTKFTIATTFIPNDAKVTRPRRWLSTLEKKCLNGRLNYLSVLEDMVKHELMNRVQKDIETRFNANMVTKIQPIAAIDIHQHAARNDARSIHFSKQPNRNPLLDEKRHKSIYDSWSKGNMFGKDDTLQMNLLGILVPSNLFNSKSVAAHFDLIRRVSNACDKVSSIIHSFTERLGNSSSLIVMTEDPRALPLSHYLTIHSFLGGTNRLITAARSIFSQVLVILYQLHKAGILMRTVYPDNILLNAANLTVTFGTAYDCQEILKNGRTVYLPLPKSFAHYSNPFLPPEYFHESPGKFTPAFDVWQFGMSLLYVITGFLPVSYGSELMKHLDDDFRLPKEHHVQIDSSNPLDDPPLYPRPIFFYDWMKDAPLVSEKERCTGDRGECFFTMPAEQKNGLINTTNCSYYPPTILELNNYKLLPFKNAKATFDESKMFIDIIAACLQIEPEKRPTVEELLKTYPFNQTAQITDILDNYMRTPDPNVFVSQFFQPVMNRLSEETFPFAIGIISSLLFFQEQIDDDAPYAFPLDSKATEKVIASLFQLKFIEKLVTFVLERISSTITINNVTPTINYENECFDALHKFFTRFVSSVEKGTGALVLHVDEVVMSLLSLYAGTPQLRFTSSVIEASGIDKSQLVSKDNAALYVYTHSKLHSLVKYVLDAAPFIMKSLKRTTEHSDGYFDNFLSFSDAVYAFAHALCSTVEKQRANAIKTMSSKFSNGQTTWTVRLFIDFHVFQKVIHCFYMPSTRNDACSFICSAFRAIRAKPGDVTYGILSSSLHVPTIVLHCASALEAGGNEGLKLPAIEIIRNILFGESITSIASLVYDDIIFTLAENSKDTIFHNLVTDAVSYASVFLQEVMISSPQLHKILMSNGIEIKPSIEMKPLDEPPSEAYEVLVLAKKVTAFFFTRQTSLRADLKITDYPIEKASEFLVYVIKVTLSECDSVARNLDTQAYKAPQFHTSSLSVKSKGKSKELSYQAQQETINELCQVIKLLFEAFVYFWRKGQHPSKQLIEFLKEKMVSEVPYCRTTIHPAAQVHHTIQLMFLHVFQVLSRDNKIYSDLQDFDDIWARVMHQGITFVVQTVAKETAFQYLFEKYPSDRRIRKRMFDQILKIKFNLDNVLNVIVNEMLWNQIEVKYDVCNNLSMFYRFPLRSEAMYFILRVLKLREKYIETAKKLCYKLVAANFLERERHLAEVDDNHQIVGSSIALLTIVVECHNLFSETLIKEVKVQLENLQIRFSRQIQNVNILKKDKNMHKTSPAIQKKEPWNKPLTALQKKSYTYGGIKTSRTARPTTAFASTRKKVLSIPITPRQ</sequence>
<dbReference type="InterPro" id="IPR000048">
    <property type="entry name" value="IQ_motif_EF-hand-BS"/>
</dbReference>
<dbReference type="SUPFAM" id="SSF50978">
    <property type="entry name" value="WD40 repeat-like"/>
    <property type="match status" value="1"/>
</dbReference>
<dbReference type="PANTHER" id="PTHR22984">
    <property type="entry name" value="SERINE/THREONINE-PROTEIN KINASE PIM"/>
    <property type="match status" value="1"/>
</dbReference>
<dbReference type="PANTHER" id="PTHR22984:SF25">
    <property type="entry name" value="PROTEIN KINASE DOMAIN-CONTAINING PROTEIN"/>
    <property type="match status" value="1"/>
</dbReference>
<dbReference type="Proteomes" id="UP001470230">
    <property type="component" value="Unassembled WGS sequence"/>
</dbReference>
<keyword evidence="7" id="KW-0067">ATP-binding</keyword>
<keyword evidence="14" id="KW-1185">Reference proteome</keyword>
<evidence type="ECO:0000259" key="12">
    <source>
        <dbReference type="PROSITE" id="PS50011"/>
    </source>
</evidence>
<comment type="subcellular location">
    <subcellularLocation>
        <location evidence="1">Host cell</location>
    </subcellularLocation>
</comment>
<comment type="caution">
    <text evidence="13">The sequence shown here is derived from an EMBL/GenBank/DDBJ whole genome shotgun (WGS) entry which is preliminary data.</text>
</comment>
<evidence type="ECO:0000313" key="13">
    <source>
        <dbReference type="EMBL" id="KAK8887230.1"/>
    </source>
</evidence>
<feature type="coiled-coil region" evidence="10">
    <location>
        <begin position="2026"/>
        <end position="2053"/>
    </location>
</feature>
<dbReference type="Pfam" id="PF00069">
    <property type="entry name" value="Pkinase"/>
    <property type="match status" value="1"/>
</dbReference>
<evidence type="ECO:0000256" key="1">
    <source>
        <dbReference type="ARBA" id="ARBA00004340"/>
    </source>
</evidence>
<evidence type="ECO:0000256" key="5">
    <source>
        <dbReference type="ARBA" id="ARBA00022741"/>
    </source>
</evidence>
<dbReference type="SUPFAM" id="SSF56112">
    <property type="entry name" value="Protein kinase-like (PK-like)"/>
    <property type="match status" value="1"/>
</dbReference>
<dbReference type="EMBL" id="JAPFFF010000006">
    <property type="protein sequence ID" value="KAK8887230.1"/>
    <property type="molecule type" value="Genomic_DNA"/>
</dbReference>
<name>A0ABR2K810_9EUKA</name>
<keyword evidence="10" id="KW-0175">Coiled coil</keyword>
<evidence type="ECO:0000256" key="6">
    <source>
        <dbReference type="ARBA" id="ARBA00022777"/>
    </source>
</evidence>
<accession>A0ABR2K810</accession>
<feature type="compositionally biased region" description="Low complexity" evidence="11">
    <location>
        <begin position="130"/>
        <end position="139"/>
    </location>
</feature>
<evidence type="ECO:0000313" key="14">
    <source>
        <dbReference type="Proteomes" id="UP001470230"/>
    </source>
</evidence>
<dbReference type="SMART" id="SM00220">
    <property type="entry name" value="S_TKc"/>
    <property type="match status" value="1"/>
</dbReference>
<comment type="catalytic activity">
    <reaction evidence="9">
        <text>L-seryl-[protein] + ATP = O-phospho-L-seryl-[protein] + ADP + H(+)</text>
        <dbReference type="Rhea" id="RHEA:17989"/>
        <dbReference type="Rhea" id="RHEA-COMP:9863"/>
        <dbReference type="Rhea" id="RHEA-COMP:11604"/>
        <dbReference type="ChEBI" id="CHEBI:15378"/>
        <dbReference type="ChEBI" id="CHEBI:29999"/>
        <dbReference type="ChEBI" id="CHEBI:30616"/>
        <dbReference type="ChEBI" id="CHEBI:83421"/>
        <dbReference type="ChEBI" id="CHEBI:456216"/>
        <dbReference type="EC" id="2.7.11.1"/>
    </reaction>
</comment>
<proteinExistence type="predicted"/>
<comment type="catalytic activity">
    <reaction evidence="8">
        <text>L-threonyl-[protein] + ATP = O-phospho-L-threonyl-[protein] + ADP + H(+)</text>
        <dbReference type="Rhea" id="RHEA:46608"/>
        <dbReference type="Rhea" id="RHEA-COMP:11060"/>
        <dbReference type="Rhea" id="RHEA-COMP:11605"/>
        <dbReference type="ChEBI" id="CHEBI:15378"/>
        <dbReference type="ChEBI" id="CHEBI:30013"/>
        <dbReference type="ChEBI" id="CHEBI:30616"/>
        <dbReference type="ChEBI" id="CHEBI:61977"/>
        <dbReference type="ChEBI" id="CHEBI:456216"/>
        <dbReference type="EC" id="2.7.11.1"/>
    </reaction>
</comment>
<dbReference type="Pfam" id="PF00612">
    <property type="entry name" value="IQ"/>
    <property type="match status" value="1"/>
</dbReference>